<name>A0A4S2FX97_9BACT</name>
<accession>A0A4S2FX97</accession>
<organism evidence="1 2">
    <name type="scientific">Muribaculum intestinale</name>
    <dbReference type="NCBI Taxonomy" id="1796646"/>
    <lineage>
        <taxon>Bacteria</taxon>
        <taxon>Pseudomonadati</taxon>
        <taxon>Bacteroidota</taxon>
        <taxon>Bacteroidia</taxon>
        <taxon>Bacteroidales</taxon>
        <taxon>Muribaculaceae</taxon>
        <taxon>Muribaculum</taxon>
    </lineage>
</organism>
<proteinExistence type="predicted"/>
<gene>
    <name evidence="1" type="ORF">E5333_07330</name>
</gene>
<reference evidence="1 2" key="1">
    <citation type="submission" date="2019-04" db="EMBL/GenBank/DDBJ databases">
        <title>Microbes associate with the intestines of laboratory mice.</title>
        <authorList>
            <person name="Navarre W."/>
            <person name="Wong E."/>
            <person name="Huang K."/>
            <person name="Tropini C."/>
            <person name="Ng K."/>
            <person name="Yu B."/>
        </authorList>
    </citation>
    <scope>NUCLEOTIDE SEQUENCE [LARGE SCALE GENOMIC DNA]</scope>
    <source>
        <strain evidence="1 2">NM06_A21</strain>
    </source>
</reference>
<sequence length="91" mass="10538">MRKRRMGRYNVKSKQDLSGIATLTYNPIAVDNIRRENLKVHDGEITVAYSRHPVYDAIETLEAEKLRIFSESMVIEIPDTCKNPKLLHLPE</sequence>
<evidence type="ECO:0000313" key="2">
    <source>
        <dbReference type="Proteomes" id="UP000306630"/>
    </source>
</evidence>
<protein>
    <submittedName>
        <fullName evidence="1">Uncharacterized protein</fullName>
    </submittedName>
</protein>
<evidence type="ECO:0000313" key="1">
    <source>
        <dbReference type="EMBL" id="TGY74080.1"/>
    </source>
</evidence>
<dbReference type="AlphaFoldDB" id="A0A4S2FX97"/>
<comment type="caution">
    <text evidence="1">The sequence shown here is derived from an EMBL/GenBank/DDBJ whole genome shotgun (WGS) entry which is preliminary data.</text>
</comment>
<dbReference type="Proteomes" id="UP000306630">
    <property type="component" value="Unassembled WGS sequence"/>
</dbReference>
<dbReference type="EMBL" id="SRYD01000025">
    <property type="protein sequence ID" value="TGY74080.1"/>
    <property type="molecule type" value="Genomic_DNA"/>
</dbReference>